<dbReference type="EMBL" id="KQ947405">
    <property type="protein sequence ID" value="KUJ23539.1"/>
    <property type="molecule type" value="Genomic_DNA"/>
</dbReference>
<protein>
    <submittedName>
        <fullName evidence="2">Uncharacterized protein</fullName>
    </submittedName>
</protein>
<dbReference type="AlphaFoldDB" id="A0A194XU28"/>
<dbReference type="RefSeq" id="XP_018077894.1">
    <property type="nucleotide sequence ID" value="XM_018205656.1"/>
</dbReference>
<feature type="region of interest" description="Disordered" evidence="1">
    <location>
        <begin position="141"/>
        <end position="168"/>
    </location>
</feature>
<gene>
    <name evidence="2" type="ORF">LY89DRAFT_185285</name>
</gene>
<sequence>MKETCPIKGLGHSMVAAATIVCAQRRRQCRGAGGERKVPVRPTDGGMGDRKAKERRRTNVPVLFAVGRMGARWAGTLITFRSKSNTGSGSRPRIELLVLLCCRRAGMNWLLSGLSRRVSMQKSKGHQKRLMDFCFERKSPFKNPSGQARMGGAKMSKRKEQRYADTGT</sequence>
<dbReference type="InParanoid" id="A0A194XU28"/>
<evidence type="ECO:0000313" key="2">
    <source>
        <dbReference type="EMBL" id="KUJ23539.1"/>
    </source>
</evidence>
<name>A0A194XU28_MOLSC</name>
<dbReference type="KEGG" id="psco:LY89DRAFT_185285"/>
<keyword evidence="3" id="KW-1185">Reference proteome</keyword>
<feature type="region of interest" description="Disordered" evidence="1">
    <location>
        <begin position="31"/>
        <end position="54"/>
    </location>
</feature>
<dbReference type="GeneID" id="28815382"/>
<organism evidence="2 3">
    <name type="scientific">Mollisia scopiformis</name>
    <name type="common">Conifer needle endophyte fungus</name>
    <name type="synonym">Phialocephala scopiformis</name>
    <dbReference type="NCBI Taxonomy" id="149040"/>
    <lineage>
        <taxon>Eukaryota</taxon>
        <taxon>Fungi</taxon>
        <taxon>Dikarya</taxon>
        <taxon>Ascomycota</taxon>
        <taxon>Pezizomycotina</taxon>
        <taxon>Leotiomycetes</taxon>
        <taxon>Helotiales</taxon>
        <taxon>Mollisiaceae</taxon>
        <taxon>Mollisia</taxon>
    </lineage>
</organism>
<evidence type="ECO:0000256" key="1">
    <source>
        <dbReference type="SAM" id="MobiDB-lite"/>
    </source>
</evidence>
<accession>A0A194XU28</accession>
<proteinExistence type="predicted"/>
<reference evidence="2 3" key="1">
    <citation type="submission" date="2015-10" db="EMBL/GenBank/DDBJ databases">
        <title>Full genome of DAOMC 229536 Phialocephala scopiformis, a fungal endophyte of spruce producing the potent anti-insectan compound rugulosin.</title>
        <authorList>
            <consortium name="DOE Joint Genome Institute"/>
            <person name="Walker A.K."/>
            <person name="Frasz S.L."/>
            <person name="Seifert K.A."/>
            <person name="Miller J.D."/>
            <person name="Mondo S.J."/>
            <person name="Labutti K."/>
            <person name="Lipzen A."/>
            <person name="Dockter R."/>
            <person name="Kennedy M."/>
            <person name="Grigoriev I.V."/>
            <person name="Spatafora J.W."/>
        </authorList>
    </citation>
    <scope>NUCLEOTIDE SEQUENCE [LARGE SCALE GENOMIC DNA]</scope>
    <source>
        <strain evidence="2 3">CBS 120377</strain>
    </source>
</reference>
<dbReference type="Proteomes" id="UP000070700">
    <property type="component" value="Unassembled WGS sequence"/>
</dbReference>
<evidence type="ECO:0000313" key="3">
    <source>
        <dbReference type="Proteomes" id="UP000070700"/>
    </source>
</evidence>